<accession>A0ABU9MKH4</accession>
<comment type="caution">
    <text evidence="5">The sequence shown here is derived from an EMBL/GenBank/DDBJ whole genome shotgun (WGS) entry which is preliminary data.</text>
</comment>
<keyword evidence="6" id="KW-1185">Reference proteome</keyword>
<dbReference type="EMBL" id="JBCGBG010000002">
    <property type="protein sequence ID" value="MEL7696606.1"/>
    <property type="molecule type" value="Genomic_DNA"/>
</dbReference>
<dbReference type="SUPFAM" id="SSF55729">
    <property type="entry name" value="Acyl-CoA N-acyltransferases (Nat)"/>
    <property type="match status" value="1"/>
</dbReference>
<proteinExistence type="inferred from homology"/>
<feature type="domain" description="N-acetyltransferase" evidence="4">
    <location>
        <begin position="9"/>
        <end position="149"/>
    </location>
</feature>
<dbReference type="RefSeq" id="WP_031375196.1">
    <property type="nucleotide sequence ID" value="NZ_JBCGBG010000002.1"/>
</dbReference>
<reference evidence="5 6" key="1">
    <citation type="submission" date="2024-04" db="EMBL/GenBank/DDBJ databases">
        <authorList>
            <person name="Suleimanova A.D."/>
            <person name="Pudova D.S."/>
            <person name="Shagimardanova E.I."/>
            <person name="Sharipova M.R."/>
        </authorList>
    </citation>
    <scope>NUCLEOTIDE SEQUENCE [LARGE SCALE GENOMIC DNA]</scope>
    <source>
        <strain evidence="5 6">3.1</strain>
    </source>
</reference>
<dbReference type="Gene3D" id="3.40.630.30">
    <property type="match status" value="1"/>
</dbReference>
<dbReference type="InterPro" id="IPR051531">
    <property type="entry name" value="N-acetyltransferase"/>
</dbReference>
<evidence type="ECO:0000313" key="6">
    <source>
        <dbReference type="Proteomes" id="UP001468095"/>
    </source>
</evidence>
<dbReference type="Proteomes" id="UP001468095">
    <property type="component" value="Unassembled WGS sequence"/>
</dbReference>
<dbReference type="PANTHER" id="PTHR43792:SF8">
    <property type="entry name" value="[RIBOSOMAL PROTEIN US5]-ALANINE N-ACETYLTRANSFERASE"/>
    <property type="match status" value="1"/>
</dbReference>
<evidence type="ECO:0000313" key="5">
    <source>
        <dbReference type="EMBL" id="MEL7696606.1"/>
    </source>
</evidence>
<evidence type="ECO:0000256" key="3">
    <source>
        <dbReference type="ARBA" id="ARBA00038502"/>
    </source>
</evidence>
<keyword evidence="1" id="KW-0808">Transferase</keyword>
<evidence type="ECO:0000256" key="2">
    <source>
        <dbReference type="ARBA" id="ARBA00023315"/>
    </source>
</evidence>
<evidence type="ECO:0000256" key="1">
    <source>
        <dbReference type="ARBA" id="ARBA00022679"/>
    </source>
</evidence>
<organism evidence="5 6">
    <name type="scientific">Pantoea brenneri</name>
    <dbReference type="NCBI Taxonomy" id="472694"/>
    <lineage>
        <taxon>Bacteria</taxon>
        <taxon>Pseudomonadati</taxon>
        <taxon>Pseudomonadota</taxon>
        <taxon>Gammaproteobacteria</taxon>
        <taxon>Enterobacterales</taxon>
        <taxon>Erwiniaceae</taxon>
        <taxon>Pantoea</taxon>
    </lineage>
</organism>
<dbReference type="Pfam" id="PF13302">
    <property type="entry name" value="Acetyltransf_3"/>
    <property type="match status" value="1"/>
</dbReference>
<protein>
    <submittedName>
        <fullName evidence="5">GNAT family N-acetyltransferase</fullName>
    </submittedName>
</protein>
<keyword evidence="2" id="KW-0012">Acyltransferase</keyword>
<gene>
    <name evidence="5" type="ORF">AABB92_13180</name>
</gene>
<sequence>MTPQLETQRLLLEPLQRHDAAAIQVLFPQWEIVRYLTAAIPWPYPDGAAQDYVENIALPAMQAGQAWCWTIRRQEKPEQLIGLIELRDQENDNRGFWLVPEWQRHGFMTEACQAVNDFWFRTLGRPVMRVPKAAVNSGSVSISRHSGMRLIETGKKAYVAGLLDYQLWEITRDEWCMRQ</sequence>
<dbReference type="InterPro" id="IPR016181">
    <property type="entry name" value="Acyl_CoA_acyltransferase"/>
</dbReference>
<evidence type="ECO:0000259" key="4">
    <source>
        <dbReference type="Pfam" id="PF13302"/>
    </source>
</evidence>
<dbReference type="InterPro" id="IPR000182">
    <property type="entry name" value="GNAT_dom"/>
</dbReference>
<dbReference type="PANTHER" id="PTHR43792">
    <property type="entry name" value="GNAT FAMILY, PUTATIVE (AFU_ORTHOLOGUE AFUA_3G00765)-RELATED-RELATED"/>
    <property type="match status" value="1"/>
</dbReference>
<name>A0ABU9MKH4_9GAMM</name>
<comment type="similarity">
    <text evidence="3">Belongs to the acetyltransferase family. RimJ subfamily.</text>
</comment>